<dbReference type="OrthoDB" id="771136at2759"/>
<dbReference type="EC" id="3.4.23.21" evidence="3"/>
<accession>A0A8H7RPH7</accession>
<dbReference type="PROSITE" id="PS00141">
    <property type="entry name" value="ASP_PROTEASE"/>
    <property type="match status" value="2"/>
</dbReference>
<dbReference type="Proteomes" id="UP000603453">
    <property type="component" value="Unassembled WGS sequence"/>
</dbReference>
<dbReference type="PROSITE" id="PS51767">
    <property type="entry name" value="PEPTIDASE_A1"/>
    <property type="match status" value="1"/>
</dbReference>
<dbReference type="EMBL" id="JAEPRD010000001">
    <property type="protein sequence ID" value="KAG2214300.1"/>
    <property type="molecule type" value="Genomic_DNA"/>
</dbReference>
<evidence type="ECO:0000313" key="10">
    <source>
        <dbReference type="EMBL" id="KAG2214300.1"/>
    </source>
</evidence>
<dbReference type="Pfam" id="PF00026">
    <property type="entry name" value="Asp"/>
    <property type="match status" value="1"/>
</dbReference>
<dbReference type="InterPro" id="IPR001461">
    <property type="entry name" value="Aspartic_peptidase_A1"/>
</dbReference>
<keyword evidence="4 7" id="KW-0064">Aspartyl protease</keyword>
<dbReference type="PANTHER" id="PTHR47966:SF65">
    <property type="entry name" value="ASPARTIC-TYPE ENDOPEPTIDASE"/>
    <property type="match status" value="1"/>
</dbReference>
<evidence type="ECO:0000313" key="11">
    <source>
        <dbReference type="Proteomes" id="UP000603453"/>
    </source>
</evidence>
<comment type="catalytic activity">
    <reaction evidence="1">
        <text>Hydrolysis of proteins with broad specificity similar to that of pepsin A, preferring hydrophobic residues at P1 and P1'. Clots milk and activates trypsinogen. Does not cleave 4-Gln-|-His-5, but does cleave 10-His-|-Leu-11 and 12-Val-|-Glu-13 in B chain of insulin.</text>
        <dbReference type="EC" id="3.4.23.21"/>
    </reaction>
</comment>
<feature type="disulfide bond" evidence="6">
    <location>
        <begin position="95"/>
        <end position="100"/>
    </location>
</feature>
<sequence length="496" mass="52190">MYISRAVVFISVLIFTVNAQTIRLPISRQRRADPMISAIQKRNAGLTKRDPFLASLYNDQGSQYLVEVSVGTPAQTFAVTLDTGSADLWIPGSSCPTSECPNGVFNEASSSTFKNLNKLFTLTYGIGSVNGTYVTDSVSISGGTVQNQQFGLASDTKQILTNPNTISASQIANTSNKNIKQLAATKDTSPKANGILGLGFPKLTAASSKGQGVYNPFVFNLAQQNLIADPIFSIYTNSASKTGWVGEIIFGGVDESKYTGNITYMPVVSLSSTKTSSSKNKKRALDVISGNNYYWMVNGQGVSVQDSENSSRNLDLKFSSPGAFILDTGTTLTYLPTAMAQQVLVAAVGANGYTTDASSGTYLVDCQAVSTTTQFVLDMSVSSAANAAPITLSVPMSQLFIPLDSTSIETATQCLFGIAPSDSVGVGSNMYLIGDSVLRSAYMVFDMANNRVGIATAVGATGSSVDGVSAPLDSSALRATPSLYLTVVLLLAVFTL</sequence>
<feature type="signal peptide" evidence="8">
    <location>
        <begin position="1"/>
        <end position="19"/>
    </location>
</feature>
<evidence type="ECO:0000259" key="9">
    <source>
        <dbReference type="PROSITE" id="PS51767"/>
    </source>
</evidence>
<keyword evidence="7" id="KW-0378">Hydrolase</keyword>
<name>A0A8H7RPH7_9FUNG</name>
<evidence type="ECO:0000256" key="3">
    <source>
        <dbReference type="ARBA" id="ARBA00013205"/>
    </source>
</evidence>
<feature type="domain" description="Peptidase A1" evidence="9">
    <location>
        <begin position="64"/>
        <end position="455"/>
    </location>
</feature>
<dbReference type="InterPro" id="IPR021109">
    <property type="entry name" value="Peptidase_aspartic_dom_sf"/>
</dbReference>
<dbReference type="PANTHER" id="PTHR47966">
    <property type="entry name" value="BETA-SITE APP-CLEAVING ENZYME, ISOFORM A-RELATED"/>
    <property type="match status" value="1"/>
</dbReference>
<dbReference type="AlphaFoldDB" id="A0A8H7RPH7"/>
<feature type="disulfide bond" evidence="6">
    <location>
        <begin position="366"/>
        <end position="414"/>
    </location>
</feature>
<dbReference type="GO" id="GO:0004190">
    <property type="term" value="F:aspartic-type endopeptidase activity"/>
    <property type="evidence" value="ECO:0007669"/>
    <property type="project" value="UniProtKB-KW"/>
</dbReference>
<keyword evidence="11" id="KW-1185">Reference proteome</keyword>
<protein>
    <recommendedName>
        <fullName evidence="3">rhizopuspepsin</fullName>
        <ecNumber evidence="3">3.4.23.21</ecNumber>
    </recommendedName>
</protein>
<feature type="active site" evidence="5">
    <location>
        <position position="82"/>
    </location>
</feature>
<dbReference type="InterPro" id="IPR001969">
    <property type="entry name" value="Aspartic_peptidase_AS"/>
</dbReference>
<dbReference type="Gene3D" id="2.40.70.10">
    <property type="entry name" value="Acid Proteases"/>
    <property type="match status" value="2"/>
</dbReference>
<dbReference type="PRINTS" id="PR00792">
    <property type="entry name" value="PEPSIN"/>
</dbReference>
<evidence type="ECO:0000256" key="2">
    <source>
        <dbReference type="ARBA" id="ARBA00007447"/>
    </source>
</evidence>
<keyword evidence="6" id="KW-1015">Disulfide bond</keyword>
<proteinExistence type="inferred from homology"/>
<feature type="active site" evidence="5">
    <location>
        <position position="327"/>
    </location>
</feature>
<keyword evidence="7" id="KW-0645">Protease</keyword>
<evidence type="ECO:0000256" key="7">
    <source>
        <dbReference type="RuleBase" id="RU000454"/>
    </source>
</evidence>
<evidence type="ECO:0000256" key="6">
    <source>
        <dbReference type="PIRSR" id="PIRSR601461-2"/>
    </source>
</evidence>
<feature type="chain" id="PRO_5034520444" description="rhizopuspepsin" evidence="8">
    <location>
        <begin position="20"/>
        <end position="496"/>
    </location>
</feature>
<evidence type="ECO:0000256" key="8">
    <source>
        <dbReference type="SAM" id="SignalP"/>
    </source>
</evidence>
<organism evidence="10 11">
    <name type="scientific">Mucor saturninus</name>
    <dbReference type="NCBI Taxonomy" id="64648"/>
    <lineage>
        <taxon>Eukaryota</taxon>
        <taxon>Fungi</taxon>
        <taxon>Fungi incertae sedis</taxon>
        <taxon>Mucoromycota</taxon>
        <taxon>Mucoromycotina</taxon>
        <taxon>Mucoromycetes</taxon>
        <taxon>Mucorales</taxon>
        <taxon>Mucorineae</taxon>
        <taxon>Mucoraceae</taxon>
        <taxon>Mucor</taxon>
    </lineage>
</organism>
<evidence type="ECO:0000256" key="5">
    <source>
        <dbReference type="PIRSR" id="PIRSR601461-1"/>
    </source>
</evidence>
<dbReference type="GO" id="GO:0006508">
    <property type="term" value="P:proteolysis"/>
    <property type="evidence" value="ECO:0007669"/>
    <property type="project" value="UniProtKB-KW"/>
</dbReference>
<comment type="caution">
    <text evidence="10">The sequence shown here is derived from an EMBL/GenBank/DDBJ whole genome shotgun (WGS) entry which is preliminary data.</text>
</comment>
<comment type="similarity">
    <text evidence="2 7">Belongs to the peptidase A1 family.</text>
</comment>
<reference evidence="10" key="1">
    <citation type="submission" date="2020-12" db="EMBL/GenBank/DDBJ databases">
        <title>Metabolic potential, ecology and presence of endohyphal bacteria is reflected in genomic diversity of Mucoromycotina.</title>
        <authorList>
            <person name="Muszewska A."/>
            <person name="Okrasinska A."/>
            <person name="Steczkiewicz K."/>
            <person name="Drgas O."/>
            <person name="Orlowska M."/>
            <person name="Perlinska-Lenart U."/>
            <person name="Aleksandrzak-Piekarczyk T."/>
            <person name="Szatraj K."/>
            <person name="Zielenkiewicz U."/>
            <person name="Pilsyk S."/>
            <person name="Malc E."/>
            <person name="Mieczkowski P."/>
            <person name="Kruszewska J.S."/>
            <person name="Biernat P."/>
            <person name="Pawlowska J."/>
        </authorList>
    </citation>
    <scope>NUCLEOTIDE SEQUENCE</scope>
    <source>
        <strain evidence="10">WA0000017839</strain>
    </source>
</reference>
<gene>
    <name evidence="10" type="ORF">INT47_000856</name>
</gene>
<evidence type="ECO:0000256" key="1">
    <source>
        <dbReference type="ARBA" id="ARBA00001130"/>
    </source>
</evidence>
<evidence type="ECO:0000256" key="4">
    <source>
        <dbReference type="ARBA" id="ARBA00022750"/>
    </source>
</evidence>
<dbReference type="SUPFAM" id="SSF50630">
    <property type="entry name" value="Acid proteases"/>
    <property type="match status" value="1"/>
</dbReference>
<dbReference type="InterPro" id="IPR033121">
    <property type="entry name" value="PEPTIDASE_A1"/>
</dbReference>
<keyword evidence="8" id="KW-0732">Signal</keyword>